<dbReference type="Pfam" id="PF00704">
    <property type="entry name" value="Glyco_hydro_18"/>
    <property type="match status" value="1"/>
</dbReference>
<dbReference type="PROSITE" id="PS01095">
    <property type="entry name" value="GH18_1"/>
    <property type="match status" value="1"/>
</dbReference>
<dbReference type="GO" id="GO:0006032">
    <property type="term" value="P:chitin catabolic process"/>
    <property type="evidence" value="ECO:0007669"/>
    <property type="project" value="TreeGrafter"/>
</dbReference>
<dbReference type="OMA" id="QTERANF"/>
<evidence type="ECO:0000313" key="7">
    <source>
        <dbReference type="Proteomes" id="UP000030745"/>
    </source>
</evidence>
<dbReference type="GO" id="GO:0005576">
    <property type="term" value="C:extracellular region"/>
    <property type="evidence" value="ECO:0007669"/>
    <property type="project" value="TreeGrafter"/>
</dbReference>
<name>A0A067BRC9_SAPPC</name>
<gene>
    <name evidence="6" type="ORF">SPRG_13862</name>
</gene>
<keyword evidence="7" id="KW-1185">Reference proteome</keyword>
<evidence type="ECO:0000256" key="2">
    <source>
        <dbReference type="ARBA" id="ARBA00023295"/>
    </source>
</evidence>
<proteinExistence type="inferred from homology"/>
<evidence type="ECO:0000313" key="6">
    <source>
        <dbReference type="EMBL" id="KDO21069.1"/>
    </source>
</evidence>
<dbReference type="GO" id="GO:0004568">
    <property type="term" value="F:chitinase activity"/>
    <property type="evidence" value="ECO:0007669"/>
    <property type="project" value="TreeGrafter"/>
</dbReference>
<organism evidence="6 7">
    <name type="scientific">Saprolegnia parasitica (strain CBS 223.65)</name>
    <dbReference type="NCBI Taxonomy" id="695850"/>
    <lineage>
        <taxon>Eukaryota</taxon>
        <taxon>Sar</taxon>
        <taxon>Stramenopiles</taxon>
        <taxon>Oomycota</taxon>
        <taxon>Saprolegniomycetes</taxon>
        <taxon>Saprolegniales</taxon>
        <taxon>Saprolegniaceae</taxon>
        <taxon>Saprolegnia</taxon>
    </lineage>
</organism>
<comment type="similarity">
    <text evidence="4">Belongs to the glycosyl hydrolase 18 family.</text>
</comment>
<dbReference type="PANTHER" id="PTHR11177">
    <property type="entry name" value="CHITINASE"/>
    <property type="match status" value="1"/>
</dbReference>
<dbReference type="VEuPathDB" id="FungiDB:SPRG_13862"/>
<protein>
    <recommendedName>
        <fullName evidence="5">GH18 domain-containing protein</fullName>
    </recommendedName>
</protein>
<evidence type="ECO:0000259" key="5">
    <source>
        <dbReference type="PROSITE" id="PS51910"/>
    </source>
</evidence>
<dbReference type="InterPro" id="IPR011583">
    <property type="entry name" value="Chitinase_II/V-like_cat"/>
</dbReference>
<dbReference type="GO" id="GO:0005975">
    <property type="term" value="P:carbohydrate metabolic process"/>
    <property type="evidence" value="ECO:0007669"/>
    <property type="project" value="InterPro"/>
</dbReference>
<accession>A0A067BRC9</accession>
<dbReference type="PANTHER" id="PTHR11177:SF317">
    <property type="entry name" value="CHITINASE 12-RELATED"/>
    <property type="match status" value="1"/>
</dbReference>
<evidence type="ECO:0000256" key="1">
    <source>
        <dbReference type="ARBA" id="ARBA00022801"/>
    </source>
</evidence>
<dbReference type="GeneID" id="24135705"/>
<dbReference type="InterPro" id="IPR050314">
    <property type="entry name" value="Glycosyl_Hydrlase_18"/>
</dbReference>
<evidence type="ECO:0000256" key="3">
    <source>
        <dbReference type="RuleBase" id="RU000489"/>
    </source>
</evidence>
<dbReference type="EMBL" id="KK583296">
    <property type="protein sequence ID" value="KDO21069.1"/>
    <property type="molecule type" value="Genomic_DNA"/>
</dbReference>
<dbReference type="SUPFAM" id="SSF51445">
    <property type="entry name" value="(Trans)glycosidases"/>
    <property type="match status" value="1"/>
</dbReference>
<dbReference type="AlphaFoldDB" id="A0A067BRC9"/>
<dbReference type="SMART" id="SM00636">
    <property type="entry name" value="Glyco_18"/>
    <property type="match status" value="1"/>
</dbReference>
<keyword evidence="2 3" id="KW-0326">Glycosidase</keyword>
<dbReference type="Proteomes" id="UP000030745">
    <property type="component" value="Unassembled WGS sequence"/>
</dbReference>
<dbReference type="KEGG" id="spar:SPRG_13862"/>
<dbReference type="InterPro" id="IPR017853">
    <property type="entry name" value="GH"/>
</dbReference>
<keyword evidence="1 3" id="KW-0378">Hydrolase</keyword>
<dbReference type="Gene3D" id="3.20.20.80">
    <property type="entry name" value="Glycosidases"/>
    <property type="match status" value="1"/>
</dbReference>
<sequence>MAKCHWWPLFGAAIIITGGAFAITYFTHTGVFAESSSSSSNDPGKPAGKPTKNATCPYRGYYANSKNDCVACPTPTKTFAVFWQTYTDGCLDFVKSDAFQYITHIYWGFALINNQTGEVSQTFQGNDATLQTCVNAMKKKCVKQYASIGGQTERANFLSLDTPAKIAAFGKSAAALVQKFGFDGIDVDDESGNLLAKGDWKTNASPNVASYLQSLRTNLDALPRKSQEPAYGLTWDEFFTSMDPTCNAPTGDYQRCFDPALASLVDEVNIMAYNAETGVTYDTLLTTTVPTLWTAAIPPAKLIMGGCVGTPKDQGACSYGASPTSAQLVGYATDGAAKYGGTMLWTASTDIQLNKGANMIGMGKAGNYGISLA</sequence>
<dbReference type="RefSeq" id="XP_012208248.1">
    <property type="nucleotide sequence ID" value="XM_012352858.1"/>
</dbReference>
<feature type="domain" description="GH18" evidence="5">
    <location>
        <begin position="77"/>
        <end position="373"/>
    </location>
</feature>
<dbReference type="PROSITE" id="PS51910">
    <property type="entry name" value="GH18_2"/>
    <property type="match status" value="1"/>
</dbReference>
<dbReference type="GO" id="GO:0008061">
    <property type="term" value="F:chitin binding"/>
    <property type="evidence" value="ECO:0007669"/>
    <property type="project" value="InterPro"/>
</dbReference>
<reference evidence="6 7" key="1">
    <citation type="journal article" date="2013" name="PLoS Genet.">
        <title>Distinctive expansion of potential virulence genes in the genome of the oomycete fish pathogen Saprolegnia parasitica.</title>
        <authorList>
            <person name="Jiang R.H."/>
            <person name="de Bruijn I."/>
            <person name="Haas B.J."/>
            <person name="Belmonte R."/>
            <person name="Lobach L."/>
            <person name="Christie J."/>
            <person name="van den Ackerveken G."/>
            <person name="Bottin A."/>
            <person name="Bulone V."/>
            <person name="Diaz-Moreno S.M."/>
            <person name="Dumas B."/>
            <person name="Fan L."/>
            <person name="Gaulin E."/>
            <person name="Govers F."/>
            <person name="Grenville-Briggs L.J."/>
            <person name="Horner N.R."/>
            <person name="Levin J.Z."/>
            <person name="Mammella M."/>
            <person name="Meijer H.J."/>
            <person name="Morris P."/>
            <person name="Nusbaum C."/>
            <person name="Oome S."/>
            <person name="Phillips A.J."/>
            <person name="van Rooyen D."/>
            <person name="Rzeszutek E."/>
            <person name="Saraiva M."/>
            <person name="Secombes C.J."/>
            <person name="Seidl M.F."/>
            <person name="Snel B."/>
            <person name="Stassen J.H."/>
            <person name="Sykes S."/>
            <person name="Tripathy S."/>
            <person name="van den Berg H."/>
            <person name="Vega-Arreguin J.C."/>
            <person name="Wawra S."/>
            <person name="Young S.K."/>
            <person name="Zeng Q."/>
            <person name="Dieguez-Uribeondo J."/>
            <person name="Russ C."/>
            <person name="Tyler B.M."/>
            <person name="van West P."/>
        </authorList>
    </citation>
    <scope>NUCLEOTIDE SEQUENCE [LARGE SCALE GENOMIC DNA]</scope>
    <source>
        <strain evidence="6 7">CBS 223.65</strain>
    </source>
</reference>
<dbReference type="OrthoDB" id="73875at2759"/>
<evidence type="ECO:0000256" key="4">
    <source>
        <dbReference type="RuleBase" id="RU004453"/>
    </source>
</evidence>
<dbReference type="InterPro" id="IPR001223">
    <property type="entry name" value="Glyco_hydro18_cat"/>
</dbReference>
<dbReference type="STRING" id="695850.A0A067BRC9"/>
<dbReference type="InterPro" id="IPR001579">
    <property type="entry name" value="Glyco_hydro_18_chit_AS"/>
</dbReference>